<keyword evidence="1" id="KW-0472">Membrane</keyword>
<keyword evidence="1" id="KW-1133">Transmembrane helix</keyword>
<name>S7ZRR7_PENO1</name>
<protein>
    <submittedName>
        <fullName evidence="2">Uncharacterized protein</fullName>
    </submittedName>
</protein>
<dbReference type="Proteomes" id="UP000019376">
    <property type="component" value="Unassembled WGS sequence"/>
</dbReference>
<keyword evidence="3" id="KW-1185">Reference proteome</keyword>
<evidence type="ECO:0000313" key="3">
    <source>
        <dbReference type="Proteomes" id="UP000019376"/>
    </source>
</evidence>
<feature type="transmembrane region" description="Helical" evidence="1">
    <location>
        <begin position="69"/>
        <end position="88"/>
    </location>
</feature>
<accession>S7ZRR7</accession>
<evidence type="ECO:0000313" key="2">
    <source>
        <dbReference type="EMBL" id="EPS33144.1"/>
    </source>
</evidence>
<keyword evidence="1" id="KW-0812">Transmembrane</keyword>
<dbReference type="AlphaFoldDB" id="S7ZRR7"/>
<organism evidence="2 3">
    <name type="scientific">Penicillium oxalicum (strain 114-2 / CGMCC 5302)</name>
    <name type="common">Penicillium decumbens</name>
    <dbReference type="NCBI Taxonomy" id="933388"/>
    <lineage>
        <taxon>Eukaryota</taxon>
        <taxon>Fungi</taxon>
        <taxon>Dikarya</taxon>
        <taxon>Ascomycota</taxon>
        <taxon>Pezizomycotina</taxon>
        <taxon>Eurotiomycetes</taxon>
        <taxon>Eurotiomycetidae</taxon>
        <taxon>Eurotiales</taxon>
        <taxon>Aspergillaceae</taxon>
        <taxon>Penicillium</taxon>
    </lineage>
</organism>
<dbReference type="EMBL" id="KB644415">
    <property type="protein sequence ID" value="EPS33144.1"/>
    <property type="molecule type" value="Genomic_DNA"/>
</dbReference>
<reference evidence="2 3" key="1">
    <citation type="journal article" date="2013" name="PLoS ONE">
        <title>Genomic and secretomic analyses reveal unique features of the lignocellulolytic enzyme system of Penicillium decumbens.</title>
        <authorList>
            <person name="Liu G."/>
            <person name="Zhang L."/>
            <person name="Wei X."/>
            <person name="Zou G."/>
            <person name="Qin Y."/>
            <person name="Ma L."/>
            <person name="Li J."/>
            <person name="Zheng H."/>
            <person name="Wang S."/>
            <person name="Wang C."/>
            <person name="Xun L."/>
            <person name="Zhao G.-P."/>
            <person name="Zhou Z."/>
            <person name="Qu Y."/>
        </authorList>
    </citation>
    <scope>NUCLEOTIDE SEQUENCE [LARGE SCALE GENOMIC DNA]</scope>
    <source>
        <strain evidence="3">114-2 / CGMCC 5302</strain>
    </source>
</reference>
<proteinExistence type="predicted"/>
<dbReference type="HOGENOM" id="CLU_1928338_0_0_1"/>
<feature type="transmembrane region" description="Helical" evidence="1">
    <location>
        <begin position="37"/>
        <end position="57"/>
    </location>
</feature>
<sequence length="131" mass="14309">MHLSTLIMPMDGPPGPQVWSDLAKSLRRWPSCLMEDVMIILAWTILTFGGLIAVASTGSIPTPYGPPPLVNSGIPSSGFPILAILPIIHTRSSLSFHRASFECFLFLLHNLPFARFHLSSSTHLLSTPSMK</sequence>
<gene>
    <name evidence="2" type="ORF">PDE_08106</name>
</gene>
<evidence type="ECO:0000256" key="1">
    <source>
        <dbReference type="SAM" id="Phobius"/>
    </source>
</evidence>